<feature type="region of interest" description="Disordered" evidence="1">
    <location>
        <begin position="1"/>
        <end position="20"/>
    </location>
</feature>
<dbReference type="EMBL" id="BLXT01007365">
    <property type="protein sequence ID" value="GFO38950.1"/>
    <property type="molecule type" value="Genomic_DNA"/>
</dbReference>
<dbReference type="AlphaFoldDB" id="A0AAV4D482"/>
<gene>
    <name evidence="2" type="ORF">PoB_006545500</name>
</gene>
<protein>
    <submittedName>
        <fullName evidence="2">Uncharacterized protein</fullName>
    </submittedName>
</protein>
<reference evidence="2 3" key="1">
    <citation type="journal article" date="2021" name="Elife">
        <title>Chloroplast acquisition without the gene transfer in kleptoplastic sea slugs, Plakobranchus ocellatus.</title>
        <authorList>
            <person name="Maeda T."/>
            <person name="Takahashi S."/>
            <person name="Yoshida T."/>
            <person name="Shimamura S."/>
            <person name="Takaki Y."/>
            <person name="Nagai Y."/>
            <person name="Toyoda A."/>
            <person name="Suzuki Y."/>
            <person name="Arimoto A."/>
            <person name="Ishii H."/>
            <person name="Satoh N."/>
            <person name="Nishiyama T."/>
            <person name="Hasebe M."/>
            <person name="Maruyama T."/>
            <person name="Minagawa J."/>
            <person name="Obokata J."/>
            <person name="Shigenobu S."/>
        </authorList>
    </citation>
    <scope>NUCLEOTIDE SEQUENCE [LARGE SCALE GENOMIC DNA]</scope>
</reference>
<sequence>MVSSASSPCHAHHNVDGWMDDDVSDARREAVRHKLTPGLEAHNLKLVHNKVISGFRSPADLRADSLATVPPTPLFLCSWYIS</sequence>
<name>A0AAV4D482_9GAST</name>
<evidence type="ECO:0000256" key="1">
    <source>
        <dbReference type="SAM" id="MobiDB-lite"/>
    </source>
</evidence>
<dbReference type="Proteomes" id="UP000735302">
    <property type="component" value="Unassembled WGS sequence"/>
</dbReference>
<accession>A0AAV4D482</accession>
<keyword evidence="3" id="KW-1185">Reference proteome</keyword>
<proteinExistence type="predicted"/>
<organism evidence="2 3">
    <name type="scientific">Plakobranchus ocellatus</name>
    <dbReference type="NCBI Taxonomy" id="259542"/>
    <lineage>
        <taxon>Eukaryota</taxon>
        <taxon>Metazoa</taxon>
        <taxon>Spiralia</taxon>
        <taxon>Lophotrochozoa</taxon>
        <taxon>Mollusca</taxon>
        <taxon>Gastropoda</taxon>
        <taxon>Heterobranchia</taxon>
        <taxon>Euthyneura</taxon>
        <taxon>Panpulmonata</taxon>
        <taxon>Sacoglossa</taxon>
        <taxon>Placobranchoidea</taxon>
        <taxon>Plakobranchidae</taxon>
        <taxon>Plakobranchus</taxon>
    </lineage>
</organism>
<comment type="caution">
    <text evidence="2">The sequence shown here is derived from an EMBL/GenBank/DDBJ whole genome shotgun (WGS) entry which is preliminary data.</text>
</comment>
<evidence type="ECO:0000313" key="2">
    <source>
        <dbReference type="EMBL" id="GFO38950.1"/>
    </source>
</evidence>
<evidence type="ECO:0000313" key="3">
    <source>
        <dbReference type="Proteomes" id="UP000735302"/>
    </source>
</evidence>